<dbReference type="PROSITE" id="PS51257">
    <property type="entry name" value="PROKAR_LIPOPROTEIN"/>
    <property type="match status" value="1"/>
</dbReference>
<dbReference type="EMBL" id="CP108188">
    <property type="protein sequence ID" value="WTR68088.1"/>
    <property type="molecule type" value="Genomic_DNA"/>
</dbReference>
<evidence type="ECO:0000313" key="6">
    <source>
        <dbReference type="Proteomes" id="UP001622594"/>
    </source>
</evidence>
<keyword evidence="6" id="KW-1185">Reference proteome</keyword>
<name>A0ABZ1L3Y7_9ACTN</name>
<keyword evidence="3" id="KW-0732">Signal</keyword>
<comment type="similarity">
    <text evidence="1">Belongs to the bacterial solute-binding protein 8 family.</text>
</comment>
<feature type="chain" id="PRO_5045899016" evidence="3">
    <location>
        <begin position="23"/>
        <end position="353"/>
    </location>
</feature>
<evidence type="ECO:0000256" key="1">
    <source>
        <dbReference type="ARBA" id="ARBA00008814"/>
    </source>
</evidence>
<feature type="region of interest" description="Disordered" evidence="2">
    <location>
        <begin position="26"/>
        <end position="47"/>
    </location>
</feature>
<evidence type="ECO:0000256" key="3">
    <source>
        <dbReference type="SAM" id="SignalP"/>
    </source>
</evidence>
<evidence type="ECO:0000259" key="4">
    <source>
        <dbReference type="PROSITE" id="PS50983"/>
    </source>
</evidence>
<gene>
    <name evidence="5" type="ORF">OG814_01860</name>
</gene>
<dbReference type="Pfam" id="PF01497">
    <property type="entry name" value="Peripla_BP_2"/>
    <property type="match status" value="1"/>
</dbReference>
<dbReference type="InterPro" id="IPR002491">
    <property type="entry name" value="ABC_transptr_periplasmic_BD"/>
</dbReference>
<dbReference type="PROSITE" id="PS50983">
    <property type="entry name" value="FE_B12_PBP"/>
    <property type="match status" value="1"/>
</dbReference>
<protein>
    <submittedName>
        <fullName evidence="5">ABC transporter substrate-binding protein</fullName>
    </submittedName>
</protein>
<dbReference type="PANTHER" id="PTHR30535:SF7">
    <property type="entry name" value="IRON(III) DICITRATE-BINDING PROTEIN"/>
    <property type="match status" value="1"/>
</dbReference>
<dbReference type="Proteomes" id="UP001622594">
    <property type="component" value="Chromosome"/>
</dbReference>
<dbReference type="RefSeq" id="WP_406132614.1">
    <property type="nucleotide sequence ID" value="NZ_CP108188.1"/>
</dbReference>
<dbReference type="InterPro" id="IPR050902">
    <property type="entry name" value="ABC_Transporter_SBP"/>
</dbReference>
<feature type="domain" description="Fe/B12 periplasmic-binding" evidence="4">
    <location>
        <begin position="69"/>
        <end position="353"/>
    </location>
</feature>
<evidence type="ECO:0000256" key="2">
    <source>
        <dbReference type="SAM" id="MobiDB-lite"/>
    </source>
</evidence>
<feature type="signal peptide" evidence="3">
    <location>
        <begin position="1"/>
        <end position="22"/>
    </location>
</feature>
<dbReference type="Gene3D" id="3.40.50.1980">
    <property type="entry name" value="Nitrogenase molybdenum iron protein domain"/>
    <property type="match status" value="2"/>
</dbReference>
<sequence length="353" mass="36868">MRHPVRLGIALTLALATAGCSAAAGGGSDDAGRSTAPSGTNTTAGSGAAKAVSVTSCGRELSFSGPPKRTVALDQTSTETLLELGLQDRMAGTANLKTKIPAVYEAAYATVPVIAPKIATGEQLRAATPDFVVAGSTDLYTEDRAGSREELEALKVPTFVSAVDCPEHNPPGTTPFELLFSDYENLGKLFGAEKRAAELTADQRAAVAGAGRNAAKVPGGADRPTVVYLYSVFNGMPYVAGGTSLPSEMSRIVGAKNVFDDVAEDWPEVSWEEVARRNPDFIVIGDLSERGRPGDSAAEKRATMTGHPVISRLPAVRDDKILEVPGIELDPSVRSVHALGLIAQGMKDLGHVR</sequence>
<organism evidence="5 6">
    <name type="scientific">Streptomyces zaomyceticus</name>
    <dbReference type="NCBI Taxonomy" id="68286"/>
    <lineage>
        <taxon>Bacteria</taxon>
        <taxon>Bacillati</taxon>
        <taxon>Actinomycetota</taxon>
        <taxon>Actinomycetes</taxon>
        <taxon>Kitasatosporales</taxon>
        <taxon>Streptomycetaceae</taxon>
        <taxon>Streptomyces</taxon>
    </lineage>
</organism>
<dbReference type="SUPFAM" id="SSF53807">
    <property type="entry name" value="Helical backbone' metal receptor"/>
    <property type="match status" value="1"/>
</dbReference>
<proteinExistence type="inferred from homology"/>
<dbReference type="PANTHER" id="PTHR30535">
    <property type="entry name" value="VITAMIN B12-BINDING PROTEIN"/>
    <property type="match status" value="1"/>
</dbReference>
<evidence type="ECO:0000313" key="5">
    <source>
        <dbReference type="EMBL" id="WTR68088.1"/>
    </source>
</evidence>
<accession>A0ABZ1L3Y7</accession>
<reference evidence="5 6" key="1">
    <citation type="submission" date="2022-10" db="EMBL/GenBank/DDBJ databases">
        <title>The complete genomes of actinobacterial strains from the NBC collection.</title>
        <authorList>
            <person name="Joergensen T.S."/>
            <person name="Alvarez Arevalo M."/>
            <person name="Sterndorff E.B."/>
            <person name="Faurdal D."/>
            <person name="Vuksanovic O."/>
            <person name="Mourched A.-S."/>
            <person name="Charusanti P."/>
            <person name="Shaw S."/>
            <person name="Blin K."/>
            <person name="Weber T."/>
        </authorList>
    </citation>
    <scope>NUCLEOTIDE SEQUENCE [LARGE SCALE GENOMIC DNA]</scope>
    <source>
        <strain evidence="5 6">NBC_00123</strain>
    </source>
</reference>